<evidence type="ECO:0000313" key="7">
    <source>
        <dbReference type="Proteomes" id="UP001610334"/>
    </source>
</evidence>
<dbReference type="PANTHER" id="PTHR47785">
    <property type="entry name" value="ZN(II)2CYS6 TRANSCRIPTION FACTOR (EUROFUNG)-RELATED-RELATED"/>
    <property type="match status" value="1"/>
</dbReference>
<dbReference type="SUPFAM" id="SSF57701">
    <property type="entry name" value="Zn2/Cys6 DNA-binding domain"/>
    <property type="match status" value="1"/>
</dbReference>
<reference evidence="6 7" key="1">
    <citation type="submission" date="2024-07" db="EMBL/GenBank/DDBJ databases">
        <title>Section-level genome sequencing and comparative genomics of Aspergillus sections Usti and Cavernicolus.</title>
        <authorList>
            <consortium name="Lawrence Berkeley National Laboratory"/>
            <person name="Nybo J.L."/>
            <person name="Vesth T.C."/>
            <person name="Theobald S."/>
            <person name="Frisvad J.C."/>
            <person name="Larsen T.O."/>
            <person name="Kjaerboelling I."/>
            <person name="Rothschild-Mancinelli K."/>
            <person name="Lyhne E.K."/>
            <person name="Kogle M.E."/>
            <person name="Barry K."/>
            <person name="Clum A."/>
            <person name="Na H."/>
            <person name="Ledsgaard L."/>
            <person name="Lin J."/>
            <person name="Lipzen A."/>
            <person name="Kuo A."/>
            <person name="Riley R."/>
            <person name="Mondo S."/>
            <person name="Labutti K."/>
            <person name="Haridas S."/>
            <person name="Pangalinan J."/>
            <person name="Salamov A.A."/>
            <person name="Simmons B.A."/>
            <person name="Magnuson J.K."/>
            <person name="Chen J."/>
            <person name="Drula E."/>
            <person name="Henrissat B."/>
            <person name="Wiebenga A."/>
            <person name="Lubbers R.J."/>
            <person name="Gomes A.C."/>
            <person name="Makela M.R."/>
            <person name="Stajich J."/>
            <person name="Grigoriev I.V."/>
            <person name="Mortensen U.H."/>
            <person name="De Vries R.P."/>
            <person name="Baker S.E."/>
            <person name="Andersen M.R."/>
        </authorList>
    </citation>
    <scope>NUCLEOTIDE SEQUENCE [LARGE SCALE GENOMIC DNA]</scope>
    <source>
        <strain evidence="6 7">CBS 588.65</strain>
    </source>
</reference>
<dbReference type="CDD" id="cd00067">
    <property type="entry name" value="GAL4"/>
    <property type="match status" value="1"/>
</dbReference>
<comment type="caution">
    <text evidence="6">The sequence shown here is derived from an EMBL/GenBank/DDBJ whole genome shotgun (WGS) entry which is preliminary data.</text>
</comment>
<dbReference type="Proteomes" id="UP001610334">
    <property type="component" value="Unassembled WGS sequence"/>
</dbReference>
<dbReference type="InterPro" id="IPR053181">
    <property type="entry name" value="EcdB-like_regulator"/>
</dbReference>
<name>A0ABR4I1Q4_9EURO</name>
<keyword evidence="7" id="KW-1185">Reference proteome</keyword>
<dbReference type="Pfam" id="PF00172">
    <property type="entry name" value="Zn_clus"/>
    <property type="match status" value="1"/>
</dbReference>
<dbReference type="PANTHER" id="PTHR47785:SF3">
    <property type="entry name" value="ZN(2)-C6 FUNGAL-TYPE DOMAIN-CONTAINING PROTEIN"/>
    <property type="match status" value="1"/>
</dbReference>
<evidence type="ECO:0000256" key="1">
    <source>
        <dbReference type="ARBA" id="ARBA00023015"/>
    </source>
</evidence>
<evidence type="ECO:0000259" key="5">
    <source>
        <dbReference type="PROSITE" id="PS50048"/>
    </source>
</evidence>
<dbReference type="InterPro" id="IPR001138">
    <property type="entry name" value="Zn2Cys6_DnaBD"/>
</dbReference>
<evidence type="ECO:0000256" key="2">
    <source>
        <dbReference type="ARBA" id="ARBA00023125"/>
    </source>
</evidence>
<dbReference type="PROSITE" id="PS50048">
    <property type="entry name" value="ZN2_CY6_FUNGAL_2"/>
    <property type="match status" value="1"/>
</dbReference>
<evidence type="ECO:0000256" key="4">
    <source>
        <dbReference type="ARBA" id="ARBA00023242"/>
    </source>
</evidence>
<accession>A0ABR4I1Q4</accession>
<keyword evidence="1" id="KW-0805">Transcription regulation</keyword>
<feature type="domain" description="Zn(2)-C6 fungal-type" evidence="5">
    <location>
        <begin position="19"/>
        <end position="49"/>
    </location>
</feature>
<dbReference type="SMART" id="SM00066">
    <property type="entry name" value="GAL4"/>
    <property type="match status" value="1"/>
</dbReference>
<dbReference type="CDD" id="cd12148">
    <property type="entry name" value="fungal_TF_MHR"/>
    <property type="match status" value="1"/>
</dbReference>
<gene>
    <name evidence="6" type="ORF">BJX63DRAFT_418046</name>
</gene>
<keyword evidence="4" id="KW-0539">Nucleus</keyword>
<evidence type="ECO:0000313" key="6">
    <source>
        <dbReference type="EMBL" id="KAL2821679.1"/>
    </source>
</evidence>
<dbReference type="PROSITE" id="PS00463">
    <property type="entry name" value="ZN2_CY6_FUNGAL_1"/>
    <property type="match status" value="1"/>
</dbReference>
<organism evidence="6 7">
    <name type="scientific">Aspergillus granulosus</name>
    <dbReference type="NCBI Taxonomy" id="176169"/>
    <lineage>
        <taxon>Eukaryota</taxon>
        <taxon>Fungi</taxon>
        <taxon>Dikarya</taxon>
        <taxon>Ascomycota</taxon>
        <taxon>Pezizomycotina</taxon>
        <taxon>Eurotiomycetes</taxon>
        <taxon>Eurotiomycetidae</taxon>
        <taxon>Eurotiales</taxon>
        <taxon>Aspergillaceae</taxon>
        <taxon>Aspergillus</taxon>
        <taxon>Aspergillus subgen. Nidulantes</taxon>
    </lineage>
</organism>
<evidence type="ECO:0000256" key="3">
    <source>
        <dbReference type="ARBA" id="ARBA00023163"/>
    </source>
</evidence>
<dbReference type="Gene3D" id="4.10.240.10">
    <property type="entry name" value="Zn(2)-C6 fungal-type DNA-binding domain"/>
    <property type="match status" value="1"/>
</dbReference>
<dbReference type="InterPro" id="IPR036864">
    <property type="entry name" value="Zn2-C6_fun-type_DNA-bd_sf"/>
</dbReference>
<sequence length="567" mass="62707">MDPDRLQGDDSRRRRSALACNTCRSRRTKCDGQRPKCTFCTERGKECRYEESQNLPPSPLKGELAKLWKQLDHLTAVVQSQHHSTRGQRKDVTPPALDAPREFPYMIIQSEAFMSLLGLDTSLARRLEHLERGLQAIPAESSTPRIVLIDIHDASILLDAFTEHILTWYPILHADFTGELILAGTSGFPTSVPSCLALLVLAIGCVVECEYVVDARNRHPEELYIEAAMGMLPCVLADSSRQSAQCLLLFAVYHLCYARPFQAHDNVAMASFKLQEYLMNQVDMAHDTTQIAIVGNCFWSALLIESEILVQLDLVNSGIWSMTAFVPAPTSSNTWFWPVSPPSESPTSSRCSSGSDPQGLVLSYFVAEIAMRKMLQRCTWATSTLDHGGHLYAPIVAAELERQLDQWQQLLPEPISFGVSRDTVGLHPRRHPNSAHLAFLRAQYYAFKASIYWPAVYEALTVGEVNENLLGHCGMFFSSYSEFVPSAAAAVAVCKPNLWTLCASVFTISMAALAGLAEPCLLEGVPHGVVQGLELAIRVFDGVAEVSPSLAEMGAILNERMQLYNTS</sequence>
<protein>
    <recommendedName>
        <fullName evidence="5">Zn(2)-C6 fungal-type domain-containing protein</fullName>
    </recommendedName>
</protein>
<keyword evidence="3" id="KW-0804">Transcription</keyword>
<dbReference type="EMBL" id="JBFXLT010000004">
    <property type="protein sequence ID" value="KAL2821679.1"/>
    <property type="molecule type" value="Genomic_DNA"/>
</dbReference>
<keyword evidence="2" id="KW-0238">DNA-binding</keyword>
<proteinExistence type="predicted"/>